<feature type="region of interest" description="Disordered" evidence="11">
    <location>
        <begin position="1063"/>
        <end position="1092"/>
    </location>
</feature>
<dbReference type="EMBL" id="JAERUA010000001">
    <property type="protein sequence ID" value="KAI1905335.1"/>
    <property type="molecule type" value="Genomic_DNA"/>
</dbReference>
<dbReference type="SUPFAM" id="SSF46785">
    <property type="entry name" value="Winged helix' DNA-binding domain"/>
    <property type="match status" value="1"/>
</dbReference>
<comment type="cofactor">
    <cofactor evidence="1">
        <name>Zn(2+)</name>
        <dbReference type="ChEBI" id="CHEBI:29105"/>
    </cofactor>
</comment>
<dbReference type="GO" id="GO:0005737">
    <property type="term" value="C:cytoplasm"/>
    <property type="evidence" value="ECO:0007669"/>
    <property type="project" value="TreeGrafter"/>
</dbReference>
<dbReference type="SUPFAM" id="SSF52540">
    <property type="entry name" value="P-loop containing nucleoside triphosphate hydrolases"/>
    <property type="match status" value="1"/>
</dbReference>
<dbReference type="InterPro" id="IPR002562">
    <property type="entry name" value="3'-5'_exonuclease_dom"/>
</dbReference>
<dbReference type="InterPro" id="IPR036390">
    <property type="entry name" value="WH_DNA-bd_sf"/>
</dbReference>
<dbReference type="InterPro" id="IPR036397">
    <property type="entry name" value="RNaseH_sf"/>
</dbReference>
<dbReference type="InterPro" id="IPR044876">
    <property type="entry name" value="HRDC_dom_sf"/>
</dbReference>
<evidence type="ECO:0000256" key="10">
    <source>
        <dbReference type="ARBA" id="ARBA00034808"/>
    </source>
</evidence>
<dbReference type="InterPro" id="IPR032284">
    <property type="entry name" value="RecQ_Zn-bd"/>
</dbReference>
<sequence length="1569" mass="174686">MTDRILPGWMSNGNRETNKKKQCQQGFHKKNILEDDLPYLEFSGTVVYSREKNDCSFLSEDLRSCLEPGAAVGFDIEWPPSFIKGKTKKVAMVQLCASEDKCYLFHLSSMSGFPAGLKILLQDETIKKVGVGIEGDMWKLLSDFNIKLKNFVELTYLANEKLRCSEKWSLDGLVKHLFKSRLKKDKDVRCGQWDDFELTEDQKRYAATDAYAGLMIHKKLEDMVPERIPMHVAVKDKVLHLANEMTELAGHISEKVNNINSAAEIVEDMAVRLESLRTLLTGRSTEAHVAEEQPDQELLEEKERTDDLLDKEMTRSRCSDKANVGEDLDLSSEELFKVPENACDPVKQVDEPEGGTTAYREGTWMTLDISEYELQMLEMQARQEDLEERTTLEFQDKASLDDSSDLSYVVESDEELESEMLQCVEEVEKMSQGEKALHSSDQKKKKEKTNPEIPEDEDDDEDEGIEEEVEEEFDPSLPEPSPKQIACLKTYFGHIRFKPVQWKVIYSVLKERRDNLVVMATGYGKSLCFQFPSVYCGGVSVVVSPLISLMEDQVLQLKMSNIPACFLGSAQTDDIVPDLKKGHYRVVYMTPEFCSGRISLLEELNISLGLTLIAIDEAHCISEWGHDFRGAYRNLGLLKTKLPDVPIVALTATASPSIRDDIVQSLRLVRPVVTCTTFDRPNLYLAVQRKSGNILQDLKQFLIKKSMSEYELEGSAIVYCPSRKEAERVSSVLCKLGILCGVYHAGMGIKQRRETQHRFMRDELQCIAATVAFGMGINKADIRKVIHYGAPKEMESYYQEIGRAGRDGLPSACHVLWTAGDMTLNKFLLNQVKSDRFRGYKIKMMAKMEQYLKSNRCRRKLILSHFEDKQLRKVTSGIMGTSECCDNCRHGLIQSPSMEESESRLEDFGNEAYQLMSAISALDEKFGTLVPILFLRGSGSQRVPDRYRRHKLFGAGRGASEAWWKALALQLLLEEYLMESTGHSRFSTLCKLTPKGKKWLQAADSEGKRTLLLQPSGEMCARISVPIRTYAPSSAASGYPVSQSAVPGQKPQLGKYSRIEPAKYSKSTGTPSARPQPVSPLKSLPVKPQPPVVSPRELELQVELYGKLVAGRQKLASEKDIPPAILATNKILLDMAKIRPCTVASLKLVDGVSEAKSKMLEPLLRTISEFCHSHGLQVDMSPNSADSSQQPRPVIGKRGTFTSLVGSAGITYRLFQEEGKSLRPSSALKTSQRAVCDSRSLPLTVVESHLLQALRADLPMDVERAGLTPAIHNTITRVIRAPPINSDLSDTKAIRAQVPDDISTFLIHLAVSELEREGIPKTRSVAPSSPHHSKPAAAMQEELTWIEPEDKPSRRSVKPGPSSKPETNPDPDRIERMEDELFSQIPMPEGFALKDGVAPCSSDVVIATKPCLSGIELTSWNKEFDEDTHNLFSDSPTKNIGRKSRAAPCSPEVVTATKPSRNKESDKRAQNLFSDSPPGEVGLKPSAAPSSSKVAAAPKPCPTGIDLASWNKGDLDKEVEDLVSDSPVKAVNQSMKRKLPEWAGLPRGSAAASTSTGSKKAKKKKGLFL</sequence>
<evidence type="ECO:0000259" key="12">
    <source>
        <dbReference type="PROSITE" id="PS50967"/>
    </source>
</evidence>
<evidence type="ECO:0000256" key="8">
    <source>
        <dbReference type="ARBA" id="ARBA00023235"/>
    </source>
</evidence>
<dbReference type="InterPro" id="IPR001650">
    <property type="entry name" value="Helicase_C-like"/>
</dbReference>
<dbReference type="SUPFAM" id="SSF53098">
    <property type="entry name" value="Ribonuclease H-like"/>
    <property type="match status" value="1"/>
</dbReference>
<keyword evidence="16" id="KW-1185">Reference proteome</keyword>
<keyword evidence="5" id="KW-0347">Helicase</keyword>
<dbReference type="GO" id="GO:0043138">
    <property type="term" value="F:3'-5' DNA helicase activity"/>
    <property type="evidence" value="ECO:0007669"/>
    <property type="project" value="UniProtKB-EC"/>
</dbReference>
<evidence type="ECO:0000256" key="5">
    <source>
        <dbReference type="ARBA" id="ARBA00022806"/>
    </source>
</evidence>
<accession>A0A8T3EBR1</accession>
<name>A0A8T3EBR1_9TELE</name>
<dbReference type="Pfam" id="PF00271">
    <property type="entry name" value="Helicase_C"/>
    <property type="match status" value="1"/>
</dbReference>
<dbReference type="PANTHER" id="PTHR13710:SF120">
    <property type="entry name" value="BIFUNCTIONAL 3'-5' EXONUCLEASE_ATP-DEPENDENT HELICASE WRN"/>
    <property type="match status" value="1"/>
</dbReference>
<keyword evidence="6" id="KW-0067">ATP-binding</keyword>
<keyword evidence="3" id="KW-0547">Nucleotide-binding</keyword>
<evidence type="ECO:0000259" key="13">
    <source>
        <dbReference type="PROSITE" id="PS51192"/>
    </source>
</evidence>
<feature type="compositionally biased region" description="Low complexity" evidence="11">
    <location>
        <begin position="1484"/>
        <end position="1498"/>
    </location>
</feature>
<dbReference type="InterPro" id="IPR018982">
    <property type="entry name" value="RQC_domain"/>
</dbReference>
<dbReference type="InterPro" id="IPR036388">
    <property type="entry name" value="WH-like_DNA-bd_sf"/>
</dbReference>
<dbReference type="Pfam" id="PF14493">
    <property type="entry name" value="HTH_40"/>
    <property type="match status" value="1"/>
</dbReference>
<evidence type="ECO:0000313" key="16">
    <source>
        <dbReference type="Proteomes" id="UP000829720"/>
    </source>
</evidence>
<keyword evidence="8" id="KW-0413">Isomerase</keyword>
<dbReference type="GO" id="GO:0003677">
    <property type="term" value="F:DNA binding"/>
    <property type="evidence" value="ECO:0007669"/>
    <property type="project" value="UniProtKB-KW"/>
</dbReference>
<evidence type="ECO:0000259" key="14">
    <source>
        <dbReference type="PROSITE" id="PS51194"/>
    </source>
</evidence>
<dbReference type="GO" id="GO:0005694">
    <property type="term" value="C:chromosome"/>
    <property type="evidence" value="ECO:0007669"/>
    <property type="project" value="TreeGrafter"/>
</dbReference>
<dbReference type="PANTHER" id="PTHR13710">
    <property type="entry name" value="DNA HELICASE RECQ FAMILY MEMBER"/>
    <property type="match status" value="1"/>
</dbReference>
<dbReference type="GO" id="GO:0005524">
    <property type="term" value="F:ATP binding"/>
    <property type="evidence" value="ECO:0007669"/>
    <property type="project" value="UniProtKB-KW"/>
</dbReference>
<dbReference type="SMART" id="SM00474">
    <property type="entry name" value="35EXOc"/>
    <property type="match status" value="1"/>
</dbReference>
<feature type="region of interest" description="Disordered" evidence="11">
    <location>
        <begin position="1427"/>
        <end position="1503"/>
    </location>
</feature>
<dbReference type="PROSITE" id="PS51194">
    <property type="entry name" value="HELICASE_CTER"/>
    <property type="match status" value="1"/>
</dbReference>
<dbReference type="Pfam" id="PF09382">
    <property type="entry name" value="RQC"/>
    <property type="match status" value="1"/>
</dbReference>
<evidence type="ECO:0000256" key="9">
    <source>
        <dbReference type="ARBA" id="ARBA00034617"/>
    </source>
</evidence>
<gene>
    <name evidence="15" type="ORF">AGOR_G00015040</name>
</gene>
<evidence type="ECO:0000256" key="4">
    <source>
        <dbReference type="ARBA" id="ARBA00022801"/>
    </source>
</evidence>
<dbReference type="CDD" id="cd06141">
    <property type="entry name" value="WRN_exo"/>
    <property type="match status" value="1"/>
</dbReference>
<evidence type="ECO:0000256" key="6">
    <source>
        <dbReference type="ARBA" id="ARBA00022840"/>
    </source>
</evidence>
<feature type="region of interest" description="Disordered" evidence="11">
    <location>
        <begin position="1"/>
        <end position="20"/>
    </location>
</feature>
<dbReference type="NCBIfam" id="TIGR00614">
    <property type="entry name" value="recQ_fam"/>
    <property type="match status" value="1"/>
</dbReference>
<dbReference type="SMART" id="SM00487">
    <property type="entry name" value="DEXDc"/>
    <property type="match status" value="1"/>
</dbReference>
<dbReference type="InterPro" id="IPR004589">
    <property type="entry name" value="DNA_helicase_ATP-dep_RecQ"/>
</dbReference>
<organism evidence="15 16">
    <name type="scientific">Albula goreensis</name>
    <dbReference type="NCBI Taxonomy" id="1534307"/>
    <lineage>
        <taxon>Eukaryota</taxon>
        <taxon>Metazoa</taxon>
        <taxon>Chordata</taxon>
        <taxon>Craniata</taxon>
        <taxon>Vertebrata</taxon>
        <taxon>Euteleostomi</taxon>
        <taxon>Actinopterygii</taxon>
        <taxon>Neopterygii</taxon>
        <taxon>Teleostei</taxon>
        <taxon>Albuliformes</taxon>
        <taxon>Albulidae</taxon>
        <taxon>Albula</taxon>
    </lineage>
</organism>
<feature type="domain" description="Helicase ATP-binding" evidence="13">
    <location>
        <begin position="506"/>
        <end position="672"/>
    </location>
</feature>
<feature type="compositionally biased region" description="Low complexity" evidence="11">
    <location>
        <begin position="1548"/>
        <end position="1558"/>
    </location>
</feature>
<dbReference type="Pfam" id="PF16124">
    <property type="entry name" value="RecQ_Zn_bind"/>
    <property type="match status" value="1"/>
</dbReference>
<dbReference type="Pfam" id="PF00570">
    <property type="entry name" value="HRDC"/>
    <property type="match status" value="1"/>
</dbReference>
<dbReference type="OrthoDB" id="10261556at2759"/>
<dbReference type="PROSITE" id="PS50967">
    <property type="entry name" value="HRDC"/>
    <property type="match status" value="1"/>
</dbReference>
<dbReference type="Gene3D" id="1.10.10.10">
    <property type="entry name" value="Winged helix-like DNA-binding domain superfamily/Winged helix DNA-binding domain"/>
    <property type="match status" value="1"/>
</dbReference>
<dbReference type="InterPro" id="IPR010997">
    <property type="entry name" value="HRDC-like_sf"/>
</dbReference>
<evidence type="ECO:0000256" key="11">
    <source>
        <dbReference type="SAM" id="MobiDB-lite"/>
    </source>
</evidence>
<evidence type="ECO:0000256" key="2">
    <source>
        <dbReference type="ARBA" id="ARBA00005446"/>
    </source>
</evidence>
<dbReference type="Gene3D" id="3.30.420.10">
    <property type="entry name" value="Ribonuclease H-like superfamily/Ribonuclease H"/>
    <property type="match status" value="1"/>
</dbReference>
<dbReference type="InterPro" id="IPR002121">
    <property type="entry name" value="HRDC_dom"/>
</dbReference>
<dbReference type="SMART" id="SM00341">
    <property type="entry name" value="HRDC"/>
    <property type="match status" value="1"/>
</dbReference>
<dbReference type="GO" id="GO:0005654">
    <property type="term" value="C:nucleoplasm"/>
    <property type="evidence" value="ECO:0007669"/>
    <property type="project" value="TreeGrafter"/>
</dbReference>
<dbReference type="EC" id="5.6.2.4" evidence="10"/>
<dbReference type="FunFam" id="3.40.50.300:FF:001023">
    <property type="entry name" value="Werner syndrome RecQ like helicase"/>
    <property type="match status" value="1"/>
</dbReference>
<feature type="compositionally biased region" description="Acidic residues" evidence="11">
    <location>
        <begin position="453"/>
        <end position="474"/>
    </location>
</feature>
<comment type="caution">
    <text evidence="15">The sequence shown here is derived from an EMBL/GenBank/DDBJ whole genome shotgun (WGS) entry which is preliminary data.</text>
</comment>
<dbReference type="FunFam" id="3.40.50.300:FF:000941">
    <property type="entry name" value="Werner syndrome RecQ like helicase"/>
    <property type="match status" value="1"/>
</dbReference>
<feature type="domain" description="Helicase C-terminal" evidence="14">
    <location>
        <begin position="697"/>
        <end position="848"/>
    </location>
</feature>
<dbReference type="GO" id="GO:0009378">
    <property type="term" value="F:four-way junction helicase activity"/>
    <property type="evidence" value="ECO:0007669"/>
    <property type="project" value="TreeGrafter"/>
</dbReference>
<evidence type="ECO:0000256" key="1">
    <source>
        <dbReference type="ARBA" id="ARBA00001947"/>
    </source>
</evidence>
<dbReference type="GO" id="GO:0000724">
    <property type="term" value="P:double-strand break repair via homologous recombination"/>
    <property type="evidence" value="ECO:0007669"/>
    <property type="project" value="TreeGrafter"/>
</dbReference>
<feature type="domain" description="HRDC" evidence="12">
    <location>
        <begin position="1098"/>
        <end position="1177"/>
    </location>
</feature>
<protein>
    <recommendedName>
        <fullName evidence="10">DNA 3'-5' helicase</fullName>
        <ecNumber evidence="10">5.6.2.4</ecNumber>
    </recommendedName>
</protein>
<dbReference type="SUPFAM" id="SSF47819">
    <property type="entry name" value="HRDC-like"/>
    <property type="match status" value="1"/>
</dbReference>
<dbReference type="SMART" id="SM00956">
    <property type="entry name" value="RQC"/>
    <property type="match status" value="1"/>
</dbReference>
<dbReference type="Proteomes" id="UP000829720">
    <property type="component" value="Unassembled WGS sequence"/>
</dbReference>
<feature type="region of interest" description="Disordered" evidence="11">
    <location>
        <begin position="1529"/>
        <end position="1569"/>
    </location>
</feature>
<dbReference type="GO" id="GO:0000723">
    <property type="term" value="P:telomere maintenance"/>
    <property type="evidence" value="ECO:0007669"/>
    <property type="project" value="TreeGrafter"/>
</dbReference>
<keyword evidence="7" id="KW-0238">DNA-binding</keyword>
<dbReference type="PROSITE" id="PS51192">
    <property type="entry name" value="HELICASE_ATP_BIND_1"/>
    <property type="match status" value="1"/>
</dbReference>
<dbReference type="InterPro" id="IPR011545">
    <property type="entry name" value="DEAD/DEAH_box_helicase_dom"/>
</dbReference>
<reference evidence="15" key="1">
    <citation type="submission" date="2021-01" db="EMBL/GenBank/DDBJ databases">
        <authorList>
            <person name="Zahm M."/>
            <person name="Roques C."/>
            <person name="Cabau C."/>
            <person name="Klopp C."/>
            <person name="Donnadieu C."/>
            <person name="Jouanno E."/>
            <person name="Lampietro C."/>
            <person name="Louis A."/>
            <person name="Herpin A."/>
            <person name="Echchiki A."/>
            <person name="Berthelot C."/>
            <person name="Parey E."/>
            <person name="Roest-Crollius H."/>
            <person name="Braasch I."/>
            <person name="Postlethwait J."/>
            <person name="Bobe J."/>
            <person name="Montfort J."/>
            <person name="Bouchez O."/>
            <person name="Begum T."/>
            <person name="Mejri S."/>
            <person name="Adams A."/>
            <person name="Chen W.-J."/>
            <person name="Guiguen Y."/>
        </authorList>
    </citation>
    <scope>NUCLEOTIDE SEQUENCE</scope>
    <source>
        <tissue evidence="15">Blood</tissue>
    </source>
</reference>
<feature type="compositionally biased region" description="Basic and acidic residues" evidence="11">
    <location>
        <begin position="428"/>
        <end position="450"/>
    </location>
</feature>
<dbReference type="Gene3D" id="1.10.150.80">
    <property type="entry name" value="HRDC domain"/>
    <property type="match status" value="1"/>
</dbReference>
<dbReference type="Pfam" id="PF00270">
    <property type="entry name" value="DEAD"/>
    <property type="match status" value="1"/>
</dbReference>
<evidence type="ECO:0000256" key="7">
    <source>
        <dbReference type="ARBA" id="ARBA00023125"/>
    </source>
</evidence>
<dbReference type="GO" id="GO:0006260">
    <property type="term" value="P:DNA replication"/>
    <property type="evidence" value="ECO:0007669"/>
    <property type="project" value="InterPro"/>
</dbReference>
<dbReference type="InterPro" id="IPR014001">
    <property type="entry name" value="Helicase_ATP-bd"/>
</dbReference>
<dbReference type="SMART" id="SM00490">
    <property type="entry name" value="HELICc"/>
    <property type="match status" value="1"/>
</dbReference>
<feature type="region of interest" description="Disordered" evidence="11">
    <location>
        <begin position="428"/>
        <end position="482"/>
    </location>
</feature>
<dbReference type="CDD" id="cd18794">
    <property type="entry name" value="SF2_C_RecQ"/>
    <property type="match status" value="1"/>
</dbReference>
<dbReference type="Pfam" id="PF01612">
    <property type="entry name" value="DNA_pol_A_exo1"/>
    <property type="match status" value="1"/>
</dbReference>
<evidence type="ECO:0000256" key="3">
    <source>
        <dbReference type="ARBA" id="ARBA00022741"/>
    </source>
</evidence>
<dbReference type="FunFam" id="1.10.150.80:FF:000005">
    <property type="entry name" value="Werner syndrome ATP-dependent helicase homolog"/>
    <property type="match status" value="1"/>
</dbReference>
<proteinExistence type="inferred from homology"/>
<feature type="region of interest" description="Disordered" evidence="11">
    <location>
        <begin position="1344"/>
        <end position="1373"/>
    </location>
</feature>
<dbReference type="Gene3D" id="3.40.50.300">
    <property type="entry name" value="P-loop containing nucleotide triphosphate hydrolases"/>
    <property type="match status" value="2"/>
</dbReference>
<comment type="catalytic activity">
    <reaction evidence="9">
        <text>Couples ATP hydrolysis with the unwinding of duplex DNA by translocating in the 3'-5' direction.</text>
        <dbReference type="EC" id="5.6.2.4"/>
    </reaction>
</comment>
<dbReference type="GO" id="GO:0008408">
    <property type="term" value="F:3'-5' exonuclease activity"/>
    <property type="evidence" value="ECO:0007669"/>
    <property type="project" value="InterPro"/>
</dbReference>
<dbReference type="InterPro" id="IPR012337">
    <property type="entry name" value="RNaseH-like_sf"/>
</dbReference>
<dbReference type="InterPro" id="IPR027417">
    <property type="entry name" value="P-loop_NTPase"/>
</dbReference>
<comment type="similarity">
    <text evidence="2">Belongs to the helicase family. RecQ subfamily.</text>
</comment>
<keyword evidence="4" id="KW-0378">Hydrolase</keyword>
<evidence type="ECO:0000313" key="15">
    <source>
        <dbReference type="EMBL" id="KAI1905335.1"/>
    </source>
</evidence>
<feature type="compositionally biased region" description="Basic residues" evidence="11">
    <location>
        <begin position="1559"/>
        <end position="1569"/>
    </location>
</feature>
<dbReference type="InterPro" id="IPR029491">
    <property type="entry name" value="Helicase_HTH"/>
</dbReference>